<reference evidence="3" key="1">
    <citation type="journal article" date="2023" name="Mol. Phylogenet. Evol.">
        <title>Genome-scale phylogeny and comparative genomics of the fungal order Sordariales.</title>
        <authorList>
            <person name="Hensen N."/>
            <person name="Bonometti L."/>
            <person name="Westerberg I."/>
            <person name="Brannstrom I.O."/>
            <person name="Guillou S."/>
            <person name="Cros-Aarteil S."/>
            <person name="Calhoun S."/>
            <person name="Haridas S."/>
            <person name="Kuo A."/>
            <person name="Mondo S."/>
            <person name="Pangilinan J."/>
            <person name="Riley R."/>
            <person name="LaButti K."/>
            <person name="Andreopoulos B."/>
            <person name="Lipzen A."/>
            <person name="Chen C."/>
            <person name="Yan M."/>
            <person name="Daum C."/>
            <person name="Ng V."/>
            <person name="Clum A."/>
            <person name="Steindorff A."/>
            <person name="Ohm R.A."/>
            <person name="Martin F."/>
            <person name="Silar P."/>
            <person name="Natvig D.O."/>
            <person name="Lalanne C."/>
            <person name="Gautier V."/>
            <person name="Ament-Velasquez S.L."/>
            <person name="Kruys A."/>
            <person name="Hutchinson M.I."/>
            <person name="Powell A.J."/>
            <person name="Barry K."/>
            <person name="Miller A.N."/>
            <person name="Grigoriev I.V."/>
            <person name="Debuchy R."/>
            <person name="Gladieux P."/>
            <person name="Hiltunen Thoren M."/>
            <person name="Johannesson H."/>
        </authorList>
    </citation>
    <scope>NUCLEOTIDE SEQUENCE [LARGE SCALE GENOMIC DNA]</scope>
    <source>
        <strain evidence="3">CBS 284.82</strain>
    </source>
</reference>
<evidence type="ECO:0000256" key="1">
    <source>
        <dbReference type="SAM" id="Phobius"/>
    </source>
</evidence>
<proteinExistence type="predicted"/>
<evidence type="ECO:0000313" key="2">
    <source>
        <dbReference type="EMBL" id="KAK4032967.1"/>
    </source>
</evidence>
<keyword evidence="1" id="KW-0472">Membrane</keyword>
<organism evidence="2 3">
    <name type="scientific">Parachaetomium inaequale</name>
    <dbReference type="NCBI Taxonomy" id="2588326"/>
    <lineage>
        <taxon>Eukaryota</taxon>
        <taxon>Fungi</taxon>
        <taxon>Dikarya</taxon>
        <taxon>Ascomycota</taxon>
        <taxon>Pezizomycotina</taxon>
        <taxon>Sordariomycetes</taxon>
        <taxon>Sordariomycetidae</taxon>
        <taxon>Sordariales</taxon>
        <taxon>Chaetomiaceae</taxon>
        <taxon>Parachaetomium</taxon>
    </lineage>
</organism>
<gene>
    <name evidence="2" type="ORF">C8A01DRAFT_40586</name>
</gene>
<keyword evidence="3" id="KW-1185">Reference proteome</keyword>
<keyword evidence="1" id="KW-1133">Transmembrane helix</keyword>
<keyword evidence="1" id="KW-0812">Transmembrane</keyword>
<dbReference type="EMBL" id="MU854561">
    <property type="protein sequence ID" value="KAK4032967.1"/>
    <property type="molecule type" value="Genomic_DNA"/>
</dbReference>
<comment type="caution">
    <text evidence="2">The sequence shown here is derived from an EMBL/GenBank/DDBJ whole genome shotgun (WGS) entry which is preliminary data.</text>
</comment>
<sequence length="264" mass="29444">MLPRYIALPSSKLAICLAILPLAIPVTYLLYTDRVISRQLKTATGLRDKKKRISTIPPDVPRPQTLPQEVESDDDSECVLAYERIVSQPLPPSSLLRHNPPEYETDLPTVVNTYLRATMTAFSWTPQAFILRASCAGDEAVKQTFDTPFIQNLKFCEGDRVNGFWRVVYRGEGRQRGAGGERVEMALDAPAAYRGPLVKGVIVAGIEREGGDVVFVNETWMWRRQGEAPVLLERGVGKWLHVVLSGWLIMKGLRAVTVAREKAA</sequence>
<accession>A0AAN6SMP1</accession>
<dbReference type="Proteomes" id="UP001303115">
    <property type="component" value="Unassembled WGS sequence"/>
</dbReference>
<protein>
    <submittedName>
        <fullName evidence="2">Uncharacterized protein</fullName>
    </submittedName>
</protein>
<name>A0AAN6SMP1_9PEZI</name>
<dbReference type="AlphaFoldDB" id="A0AAN6SMP1"/>
<evidence type="ECO:0000313" key="3">
    <source>
        <dbReference type="Proteomes" id="UP001303115"/>
    </source>
</evidence>
<feature type="transmembrane region" description="Helical" evidence="1">
    <location>
        <begin position="12"/>
        <end position="31"/>
    </location>
</feature>